<dbReference type="EMBL" id="GBXM01060710">
    <property type="protein sequence ID" value="JAH47867.1"/>
    <property type="molecule type" value="Transcribed_RNA"/>
</dbReference>
<name>A0A0E9T2Z1_ANGAN</name>
<proteinExistence type="predicted"/>
<reference evidence="1" key="2">
    <citation type="journal article" date="2015" name="Fish Shellfish Immunol.">
        <title>Early steps in the European eel (Anguilla anguilla)-Vibrio vulnificus interaction in the gills: Role of the RtxA13 toxin.</title>
        <authorList>
            <person name="Callol A."/>
            <person name="Pajuelo D."/>
            <person name="Ebbesson L."/>
            <person name="Teles M."/>
            <person name="MacKenzie S."/>
            <person name="Amaro C."/>
        </authorList>
    </citation>
    <scope>NUCLEOTIDE SEQUENCE</scope>
</reference>
<dbReference type="AlphaFoldDB" id="A0A0E9T2Z1"/>
<sequence>MYRRYLILVHSYFEVHYEYRCESEPTVMFKTRLDMALDTI</sequence>
<dbReference type="EMBL" id="GBXM01081184">
    <property type="protein sequence ID" value="JAH27393.1"/>
    <property type="molecule type" value="Transcribed_RNA"/>
</dbReference>
<protein>
    <submittedName>
        <fullName evidence="1">Uncharacterized protein</fullName>
    </submittedName>
</protein>
<organism evidence="1">
    <name type="scientific">Anguilla anguilla</name>
    <name type="common">European freshwater eel</name>
    <name type="synonym">Muraena anguilla</name>
    <dbReference type="NCBI Taxonomy" id="7936"/>
    <lineage>
        <taxon>Eukaryota</taxon>
        <taxon>Metazoa</taxon>
        <taxon>Chordata</taxon>
        <taxon>Craniata</taxon>
        <taxon>Vertebrata</taxon>
        <taxon>Euteleostomi</taxon>
        <taxon>Actinopterygii</taxon>
        <taxon>Neopterygii</taxon>
        <taxon>Teleostei</taxon>
        <taxon>Anguilliformes</taxon>
        <taxon>Anguillidae</taxon>
        <taxon>Anguilla</taxon>
    </lineage>
</organism>
<evidence type="ECO:0000313" key="1">
    <source>
        <dbReference type="EMBL" id="JAH47867.1"/>
    </source>
</evidence>
<accession>A0A0E9T2Z1</accession>
<reference evidence="1" key="1">
    <citation type="submission" date="2014-11" db="EMBL/GenBank/DDBJ databases">
        <authorList>
            <person name="Amaro Gonzalez C."/>
        </authorList>
    </citation>
    <scope>NUCLEOTIDE SEQUENCE</scope>
</reference>